<evidence type="ECO:0000256" key="1">
    <source>
        <dbReference type="SAM" id="MobiDB-lite"/>
    </source>
</evidence>
<accession>A0A4P7IAW6</accession>
<sequence length="192" mass="20097">MTRTRRLIATAAATAALVAPAAVTASATAAPHEHKDKPAKTDKPAKGTVKSQAKQLLKDVAGKDKRLTRLAESNAVARLADETEAALVANITDAQTALTDVKTAVEAADSTVDTRAVRKELRSFRVVNFRLAVNILKQAENLAEEAATDPEATAALDAAETAALALTATSTKADVKAARAHLELAHTELEEV</sequence>
<dbReference type="RefSeq" id="WP_135266149.1">
    <property type="nucleotide sequence ID" value="NZ_CP038436.1"/>
</dbReference>
<evidence type="ECO:0000313" key="3">
    <source>
        <dbReference type="EMBL" id="QBX54174.1"/>
    </source>
</evidence>
<evidence type="ECO:0000313" key="4">
    <source>
        <dbReference type="Proteomes" id="UP000294853"/>
    </source>
</evidence>
<evidence type="ECO:0008006" key="5">
    <source>
        <dbReference type="Google" id="ProtNLM"/>
    </source>
</evidence>
<evidence type="ECO:0000256" key="2">
    <source>
        <dbReference type="SAM" id="SignalP"/>
    </source>
</evidence>
<name>A0A4P7IAW6_9ACTN</name>
<dbReference type="Proteomes" id="UP000294853">
    <property type="component" value="Chromosome"/>
</dbReference>
<proteinExistence type="predicted"/>
<dbReference type="AlphaFoldDB" id="A0A4P7IAW6"/>
<organism evidence="3 4">
    <name type="scientific">Nocardioides seonyuensis</name>
    <dbReference type="NCBI Taxonomy" id="2518371"/>
    <lineage>
        <taxon>Bacteria</taxon>
        <taxon>Bacillati</taxon>
        <taxon>Actinomycetota</taxon>
        <taxon>Actinomycetes</taxon>
        <taxon>Propionibacteriales</taxon>
        <taxon>Nocardioidaceae</taxon>
        <taxon>Nocardioides</taxon>
    </lineage>
</organism>
<dbReference type="KEGG" id="nsn:EXE58_00930"/>
<protein>
    <recommendedName>
        <fullName evidence="5">NlpC/P60 family protein</fullName>
    </recommendedName>
</protein>
<dbReference type="EMBL" id="CP038436">
    <property type="protein sequence ID" value="QBX54174.1"/>
    <property type="molecule type" value="Genomic_DNA"/>
</dbReference>
<feature type="signal peptide" evidence="2">
    <location>
        <begin position="1"/>
        <end position="21"/>
    </location>
</feature>
<feature type="compositionally biased region" description="Basic and acidic residues" evidence="1">
    <location>
        <begin position="31"/>
        <end position="45"/>
    </location>
</feature>
<gene>
    <name evidence="3" type="ORF">EXE58_00930</name>
</gene>
<reference evidence="3 4" key="1">
    <citation type="submission" date="2019-03" db="EMBL/GenBank/DDBJ databases">
        <title>Three New Species of Nocardioides, Nocardioides euryhalodurans sp. nov., Nocardioides seonyuensis sp. nov. and Nocardioides eburneoflavus sp. nov. Iolated from Soil.</title>
        <authorList>
            <person name="Roh S.G."/>
            <person name="Lee C."/>
            <person name="Kim M.-K."/>
            <person name="Kim S.B."/>
        </authorList>
    </citation>
    <scope>NUCLEOTIDE SEQUENCE [LARGE SCALE GENOMIC DNA]</scope>
    <source>
        <strain evidence="3 4">MMS17-SY207-3</strain>
    </source>
</reference>
<feature type="region of interest" description="Disordered" evidence="1">
    <location>
        <begin position="27"/>
        <end position="54"/>
    </location>
</feature>
<keyword evidence="2" id="KW-0732">Signal</keyword>
<dbReference type="OrthoDB" id="3790596at2"/>
<keyword evidence="4" id="KW-1185">Reference proteome</keyword>
<feature type="chain" id="PRO_5039716810" description="NlpC/P60 family protein" evidence="2">
    <location>
        <begin position="22"/>
        <end position="192"/>
    </location>
</feature>